<evidence type="ECO:0000313" key="2">
    <source>
        <dbReference type="Proteomes" id="UP000242502"/>
    </source>
</evidence>
<reference evidence="1 2" key="1">
    <citation type="journal article" date="2016" name="Appl. Environ. Microbiol.">
        <title>Lack of Overt Genome Reduction in the Bryostatin-Producing Bryozoan Symbiont "Candidatus Endobugula sertula".</title>
        <authorList>
            <person name="Miller I.J."/>
            <person name="Vanee N."/>
            <person name="Fong S.S."/>
            <person name="Lim-Fong G.E."/>
            <person name="Kwan J.C."/>
        </authorList>
    </citation>
    <scope>NUCLEOTIDE SEQUENCE [LARGE SCALE GENOMIC DNA]</scope>
    <source>
        <strain evidence="1">AB1-4</strain>
    </source>
</reference>
<protein>
    <submittedName>
        <fullName evidence="1">Uncharacterized protein</fullName>
    </submittedName>
</protein>
<dbReference type="EMBL" id="MDLC01000002">
    <property type="protein sequence ID" value="ODS24979.1"/>
    <property type="molecule type" value="Genomic_DNA"/>
</dbReference>
<sequence length="71" mass="7885">MTPTGITELTEFPCASTIGIFKKAKLIGIMNINELKAITHANVSAVLCMENFLMDFNLAHSFFIVVFITVY</sequence>
<dbReference type="STRING" id="62101.AB835_00280"/>
<evidence type="ECO:0000313" key="1">
    <source>
        <dbReference type="EMBL" id="ODS24979.1"/>
    </source>
</evidence>
<gene>
    <name evidence="1" type="ORF">AB835_00280</name>
</gene>
<accession>A0A1D2QTS8</accession>
<organism evidence="1 2">
    <name type="scientific">Candidatus Endobugula sertula</name>
    <name type="common">Bugula neritina bacterial symbiont</name>
    <dbReference type="NCBI Taxonomy" id="62101"/>
    <lineage>
        <taxon>Bacteria</taxon>
        <taxon>Pseudomonadati</taxon>
        <taxon>Pseudomonadota</taxon>
        <taxon>Gammaproteobacteria</taxon>
        <taxon>Cellvibrionales</taxon>
        <taxon>Cellvibrionaceae</taxon>
        <taxon>Candidatus Endobugula</taxon>
    </lineage>
</organism>
<proteinExistence type="predicted"/>
<comment type="caution">
    <text evidence="1">The sequence shown here is derived from an EMBL/GenBank/DDBJ whole genome shotgun (WGS) entry which is preliminary data.</text>
</comment>
<dbReference type="AlphaFoldDB" id="A0A1D2QTS8"/>
<name>A0A1D2QTS8_9GAMM</name>
<dbReference type="Proteomes" id="UP000242502">
    <property type="component" value="Unassembled WGS sequence"/>
</dbReference>